<evidence type="ECO:0000313" key="9">
    <source>
        <dbReference type="Proteomes" id="UP000193498"/>
    </source>
</evidence>
<comment type="similarity">
    <text evidence="5">Belongs to the FKBP-type PPIase family. FKBP1 subfamily.</text>
</comment>
<dbReference type="InterPro" id="IPR001179">
    <property type="entry name" value="PPIase_FKBP_dom"/>
</dbReference>
<keyword evidence="4 6" id="KW-0413">Isomerase</keyword>
<reference evidence="8 9" key="1">
    <citation type="submission" date="2016-07" db="EMBL/GenBank/DDBJ databases">
        <title>Pervasive Adenine N6-methylation of Active Genes in Fungi.</title>
        <authorList>
            <consortium name="DOE Joint Genome Institute"/>
            <person name="Mondo S.J."/>
            <person name="Dannebaum R.O."/>
            <person name="Kuo R.C."/>
            <person name="Labutti K."/>
            <person name="Haridas S."/>
            <person name="Kuo A."/>
            <person name="Salamov A."/>
            <person name="Ahrendt S.R."/>
            <person name="Lipzen A."/>
            <person name="Sullivan W."/>
            <person name="Andreopoulos W.B."/>
            <person name="Clum A."/>
            <person name="Lindquist E."/>
            <person name="Daum C."/>
            <person name="Ramamoorthy G.K."/>
            <person name="Gryganskyi A."/>
            <person name="Culley D."/>
            <person name="Magnuson J.K."/>
            <person name="James T.Y."/>
            <person name="O'Malley M.A."/>
            <person name="Stajich J.E."/>
            <person name="Spatafora J.W."/>
            <person name="Visel A."/>
            <person name="Grigoriev I.V."/>
        </authorList>
    </citation>
    <scope>NUCLEOTIDE SEQUENCE [LARGE SCALE GENOMIC DNA]</scope>
    <source>
        <strain evidence="8 9">CBS 931.73</strain>
    </source>
</reference>
<comment type="caution">
    <text evidence="8">The sequence shown here is derived from an EMBL/GenBank/DDBJ whole genome shotgun (WGS) entry which is preliminary data.</text>
</comment>
<evidence type="ECO:0000256" key="2">
    <source>
        <dbReference type="ARBA" id="ARBA00013194"/>
    </source>
</evidence>
<gene>
    <name evidence="8" type="ORF">K493DRAFT_208473</name>
</gene>
<evidence type="ECO:0000259" key="7">
    <source>
        <dbReference type="PROSITE" id="PS50059"/>
    </source>
</evidence>
<dbReference type="InterPro" id="IPR050689">
    <property type="entry name" value="FKBP-type_PPIase"/>
</dbReference>
<accession>A0A1Y1YXM0</accession>
<dbReference type="Proteomes" id="UP000193498">
    <property type="component" value="Unassembled WGS sequence"/>
</dbReference>
<dbReference type="OrthoDB" id="1902587at2759"/>
<evidence type="ECO:0000256" key="3">
    <source>
        <dbReference type="ARBA" id="ARBA00023110"/>
    </source>
</evidence>
<dbReference type="STRING" id="1314790.A0A1Y1YXM0"/>
<dbReference type="EMBL" id="MCFE01000058">
    <property type="protein sequence ID" value="ORY02315.1"/>
    <property type="molecule type" value="Genomic_DNA"/>
</dbReference>
<evidence type="ECO:0000313" key="8">
    <source>
        <dbReference type="EMBL" id="ORY02315.1"/>
    </source>
</evidence>
<dbReference type="PANTHER" id="PTHR10516">
    <property type="entry name" value="PEPTIDYL-PROLYL CIS-TRANS ISOMERASE"/>
    <property type="match status" value="1"/>
</dbReference>
<dbReference type="EC" id="5.2.1.8" evidence="2 6"/>
<protein>
    <recommendedName>
        <fullName evidence="2 6">peptidylprolyl isomerase</fullName>
        <ecNumber evidence="2 6">5.2.1.8</ecNumber>
    </recommendedName>
</protein>
<evidence type="ECO:0000256" key="6">
    <source>
        <dbReference type="PROSITE-ProRule" id="PRU00277"/>
    </source>
</evidence>
<comment type="catalytic activity">
    <reaction evidence="1 6">
        <text>[protein]-peptidylproline (omega=180) = [protein]-peptidylproline (omega=0)</text>
        <dbReference type="Rhea" id="RHEA:16237"/>
        <dbReference type="Rhea" id="RHEA-COMP:10747"/>
        <dbReference type="Rhea" id="RHEA-COMP:10748"/>
        <dbReference type="ChEBI" id="CHEBI:83833"/>
        <dbReference type="ChEBI" id="CHEBI:83834"/>
        <dbReference type="EC" id="5.2.1.8"/>
    </reaction>
</comment>
<dbReference type="InParanoid" id="A0A1Y1YXM0"/>
<feature type="domain" description="PPIase FKBP-type" evidence="7">
    <location>
        <begin position="31"/>
        <end position="109"/>
    </location>
</feature>
<organism evidence="8 9">
    <name type="scientific">Basidiobolus meristosporus CBS 931.73</name>
    <dbReference type="NCBI Taxonomy" id="1314790"/>
    <lineage>
        <taxon>Eukaryota</taxon>
        <taxon>Fungi</taxon>
        <taxon>Fungi incertae sedis</taxon>
        <taxon>Zoopagomycota</taxon>
        <taxon>Entomophthoromycotina</taxon>
        <taxon>Basidiobolomycetes</taxon>
        <taxon>Basidiobolales</taxon>
        <taxon>Basidiobolaceae</taxon>
        <taxon>Basidiobolus</taxon>
    </lineage>
</organism>
<sequence>MGNTREVIQFGDGKNFPKRVGYSCLCPSHCLTNPSRAGTAAQPFYNRGEPFRCKIGVGNAWEEGILQMSVGEVARFWVTGDHVWDERGRSGVIPPNATIMFIIALLGTGEAPESIPLRAERSLERTGAEMNVSIATKHELQPVETQPETLTSLKRGISGSLRKQEHLKTQDKYAKELCAEDKAYGEIQCKESLSNVAKALKAKKEKHHK</sequence>
<keyword evidence="3 6" id="KW-0697">Rotamase</keyword>
<evidence type="ECO:0000256" key="1">
    <source>
        <dbReference type="ARBA" id="ARBA00000971"/>
    </source>
</evidence>
<dbReference type="Pfam" id="PF00254">
    <property type="entry name" value="FKBP_C"/>
    <property type="match status" value="1"/>
</dbReference>
<keyword evidence="9" id="KW-1185">Reference proteome</keyword>
<dbReference type="GO" id="GO:0005737">
    <property type="term" value="C:cytoplasm"/>
    <property type="evidence" value="ECO:0007669"/>
    <property type="project" value="TreeGrafter"/>
</dbReference>
<dbReference type="PROSITE" id="PS50059">
    <property type="entry name" value="FKBP_PPIASE"/>
    <property type="match status" value="1"/>
</dbReference>
<evidence type="ECO:0000256" key="5">
    <source>
        <dbReference type="ARBA" id="ARBA00038106"/>
    </source>
</evidence>
<proteinExistence type="inferred from homology"/>
<dbReference type="AlphaFoldDB" id="A0A1Y1YXM0"/>
<dbReference type="Gene3D" id="3.10.50.40">
    <property type="match status" value="1"/>
</dbReference>
<name>A0A1Y1YXM0_9FUNG</name>
<dbReference type="InterPro" id="IPR046357">
    <property type="entry name" value="PPIase_dom_sf"/>
</dbReference>
<dbReference type="PANTHER" id="PTHR10516:SF443">
    <property type="entry name" value="FK506-BINDING PROTEIN 59-RELATED"/>
    <property type="match status" value="1"/>
</dbReference>
<evidence type="ECO:0000256" key="4">
    <source>
        <dbReference type="ARBA" id="ARBA00023235"/>
    </source>
</evidence>
<dbReference type="SUPFAM" id="SSF54534">
    <property type="entry name" value="FKBP-like"/>
    <property type="match status" value="1"/>
</dbReference>
<dbReference type="GO" id="GO:0003755">
    <property type="term" value="F:peptidyl-prolyl cis-trans isomerase activity"/>
    <property type="evidence" value="ECO:0007669"/>
    <property type="project" value="UniProtKB-KW"/>
</dbReference>